<evidence type="ECO:0000256" key="2">
    <source>
        <dbReference type="ARBA" id="ARBA00022801"/>
    </source>
</evidence>
<evidence type="ECO:0000313" key="5">
    <source>
        <dbReference type="EMBL" id="GAG52929.1"/>
    </source>
</evidence>
<dbReference type="EMBL" id="BARS01053665">
    <property type="protein sequence ID" value="GAG52929.1"/>
    <property type="molecule type" value="Genomic_DNA"/>
</dbReference>
<dbReference type="AlphaFoldDB" id="X0YAS8"/>
<dbReference type="GO" id="GO:0008408">
    <property type="term" value="F:3'-5' exonuclease activity"/>
    <property type="evidence" value="ECO:0007669"/>
    <property type="project" value="TreeGrafter"/>
</dbReference>
<dbReference type="Gene3D" id="3.30.420.10">
    <property type="entry name" value="Ribonuclease H-like superfamily/Ribonuclease H"/>
    <property type="match status" value="1"/>
</dbReference>
<keyword evidence="1" id="KW-0540">Nuclease</keyword>
<dbReference type="GO" id="GO:0003676">
    <property type="term" value="F:nucleic acid binding"/>
    <property type="evidence" value="ECO:0007669"/>
    <property type="project" value="InterPro"/>
</dbReference>
<keyword evidence="2" id="KW-0378">Hydrolase</keyword>
<feature type="domain" description="Exonuclease" evidence="4">
    <location>
        <begin position="2"/>
        <end position="101"/>
    </location>
</feature>
<sequence>SEMLETAPESGEVIPLLLDELDGKPVLCYSRNQFDQRFLEAAAQSLQLEMPDVQWINVLPWAREALPDLPDHRLETVTEALGIEGQHHRALSDALMTAHVFLEAVGRLGSSLLVTILPEGTVFPVAAVSLPVDSSFLSCDE</sequence>
<dbReference type="InterPro" id="IPR013520">
    <property type="entry name" value="Ribonucl_H"/>
</dbReference>
<proteinExistence type="predicted"/>
<accession>X0YAS8</accession>
<evidence type="ECO:0000259" key="4">
    <source>
        <dbReference type="Pfam" id="PF00929"/>
    </source>
</evidence>
<dbReference type="SUPFAM" id="SSF53098">
    <property type="entry name" value="Ribonuclease H-like"/>
    <property type="match status" value="1"/>
</dbReference>
<feature type="non-terminal residue" evidence="5">
    <location>
        <position position="1"/>
    </location>
</feature>
<organism evidence="5">
    <name type="scientific">marine sediment metagenome</name>
    <dbReference type="NCBI Taxonomy" id="412755"/>
    <lineage>
        <taxon>unclassified sequences</taxon>
        <taxon>metagenomes</taxon>
        <taxon>ecological metagenomes</taxon>
    </lineage>
</organism>
<gene>
    <name evidence="5" type="ORF">S01H1_79584</name>
</gene>
<reference evidence="5" key="1">
    <citation type="journal article" date="2014" name="Front. Microbiol.">
        <title>High frequency of phylogenetically diverse reductive dehalogenase-homologous genes in deep subseafloor sedimentary metagenomes.</title>
        <authorList>
            <person name="Kawai M."/>
            <person name="Futagami T."/>
            <person name="Toyoda A."/>
            <person name="Takaki Y."/>
            <person name="Nishi S."/>
            <person name="Hori S."/>
            <person name="Arai W."/>
            <person name="Tsubouchi T."/>
            <person name="Morono Y."/>
            <person name="Uchiyama I."/>
            <person name="Ito T."/>
            <person name="Fujiyama A."/>
            <person name="Inagaki F."/>
            <person name="Takami H."/>
        </authorList>
    </citation>
    <scope>NUCLEOTIDE SEQUENCE</scope>
    <source>
        <strain evidence="5">Expedition CK06-06</strain>
    </source>
</reference>
<dbReference type="InterPro" id="IPR036397">
    <property type="entry name" value="RNaseH_sf"/>
</dbReference>
<keyword evidence="3" id="KW-0269">Exonuclease</keyword>
<evidence type="ECO:0000256" key="3">
    <source>
        <dbReference type="ARBA" id="ARBA00022839"/>
    </source>
</evidence>
<dbReference type="InterPro" id="IPR012337">
    <property type="entry name" value="RNaseH-like_sf"/>
</dbReference>
<dbReference type="PANTHER" id="PTHR30231:SF4">
    <property type="entry name" value="PROTEIN NEN2"/>
    <property type="match status" value="1"/>
</dbReference>
<comment type="caution">
    <text evidence="5">The sequence shown here is derived from an EMBL/GenBank/DDBJ whole genome shotgun (WGS) entry which is preliminary data.</text>
</comment>
<dbReference type="Pfam" id="PF00929">
    <property type="entry name" value="RNase_T"/>
    <property type="match status" value="1"/>
</dbReference>
<dbReference type="PANTHER" id="PTHR30231">
    <property type="entry name" value="DNA POLYMERASE III SUBUNIT EPSILON"/>
    <property type="match status" value="1"/>
</dbReference>
<protein>
    <recommendedName>
        <fullName evidence="4">Exonuclease domain-containing protein</fullName>
    </recommendedName>
</protein>
<evidence type="ECO:0000256" key="1">
    <source>
        <dbReference type="ARBA" id="ARBA00022722"/>
    </source>
</evidence>
<name>X0YAS8_9ZZZZ</name>